<feature type="region of interest" description="Disordered" evidence="1">
    <location>
        <begin position="94"/>
        <end position="121"/>
    </location>
</feature>
<dbReference type="EMBL" id="AP022601">
    <property type="protein sequence ID" value="BBY91901.1"/>
    <property type="molecule type" value="Genomic_DNA"/>
</dbReference>
<gene>
    <name evidence="2" type="ORF">MGALJ_15700</name>
</gene>
<protein>
    <submittedName>
        <fullName evidence="2">Uncharacterized protein</fullName>
    </submittedName>
</protein>
<dbReference type="Proteomes" id="UP000465785">
    <property type="component" value="Chromosome"/>
</dbReference>
<reference evidence="2 3" key="1">
    <citation type="journal article" date="2019" name="Emerg. Microbes Infect.">
        <title>Comprehensive subspecies identification of 175 nontuberculous mycobacteria species based on 7547 genomic profiles.</title>
        <authorList>
            <person name="Matsumoto Y."/>
            <person name="Kinjo T."/>
            <person name="Motooka D."/>
            <person name="Nabeya D."/>
            <person name="Jung N."/>
            <person name="Uechi K."/>
            <person name="Horii T."/>
            <person name="Iida T."/>
            <person name="Fujita J."/>
            <person name="Nakamura S."/>
        </authorList>
    </citation>
    <scope>NUCLEOTIDE SEQUENCE [LARGE SCALE GENOMIC DNA]</scope>
    <source>
        <strain evidence="2 3">JCM 6399</strain>
    </source>
</reference>
<evidence type="ECO:0000313" key="2">
    <source>
        <dbReference type="EMBL" id="BBY91901.1"/>
    </source>
</evidence>
<name>A0A9W4FEF6_9MYCO</name>
<evidence type="ECO:0000313" key="3">
    <source>
        <dbReference type="Proteomes" id="UP000465785"/>
    </source>
</evidence>
<sequence length="121" mass="13208">MLWASEVAQLPHPEIGEHYIVGQRVDHEFGGRARTQGLPACGQRSQTGSAIDRPTEVVAIAQLHLTGVQRHPDAHGFSQHPGFVADRLLQLDGGSGRARRPIENRERRVALAPRLDQAASP</sequence>
<dbReference type="AlphaFoldDB" id="A0A9W4FEF6"/>
<accession>A0A9W4FEF6</accession>
<feature type="compositionally biased region" description="Basic and acidic residues" evidence="1">
    <location>
        <begin position="100"/>
        <end position="109"/>
    </location>
</feature>
<proteinExistence type="predicted"/>
<keyword evidence="3" id="KW-1185">Reference proteome</keyword>
<feature type="region of interest" description="Disordered" evidence="1">
    <location>
        <begin position="33"/>
        <end position="52"/>
    </location>
</feature>
<organism evidence="2 3">
    <name type="scientific">Mycobacterium gallinarum</name>
    <dbReference type="NCBI Taxonomy" id="39689"/>
    <lineage>
        <taxon>Bacteria</taxon>
        <taxon>Bacillati</taxon>
        <taxon>Actinomycetota</taxon>
        <taxon>Actinomycetes</taxon>
        <taxon>Mycobacteriales</taxon>
        <taxon>Mycobacteriaceae</taxon>
        <taxon>Mycobacterium</taxon>
    </lineage>
</organism>
<dbReference type="KEGG" id="mgau:MGALJ_15700"/>
<evidence type="ECO:0000256" key="1">
    <source>
        <dbReference type="SAM" id="MobiDB-lite"/>
    </source>
</evidence>